<comment type="caution">
    <text evidence="3">The sequence shown here is derived from an EMBL/GenBank/DDBJ whole genome shotgun (WGS) entry which is preliminary data.</text>
</comment>
<dbReference type="GeneID" id="30196933"/>
<proteinExistence type="predicted"/>
<dbReference type="Proteomes" id="UP000094819">
    <property type="component" value="Unassembled WGS sequence"/>
</dbReference>
<feature type="compositionally biased region" description="Low complexity" evidence="1">
    <location>
        <begin position="159"/>
        <end position="169"/>
    </location>
</feature>
<organism evidence="3 4">
    <name type="scientific">Cryptococcus wingfieldii CBS 7118</name>
    <dbReference type="NCBI Taxonomy" id="1295528"/>
    <lineage>
        <taxon>Eukaryota</taxon>
        <taxon>Fungi</taxon>
        <taxon>Dikarya</taxon>
        <taxon>Basidiomycota</taxon>
        <taxon>Agaricomycotina</taxon>
        <taxon>Tremellomycetes</taxon>
        <taxon>Tremellales</taxon>
        <taxon>Cryptococcaceae</taxon>
        <taxon>Cryptococcus</taxon>
    </lineage>
</organism>
<keyword evidence="2" id="KW-0472">Membrane</keyword>
<gene>
    <name evidence="3" type="ORF">L198_07722</name>
</gene>
<feature type="compositionally biased region" description="Pro residues" evidence="1">
    <location>
        <begin position="147"/>
        <end position="157"/>
    </location>
</feature>
<dbReference type="RefSeq" id="XP_019028327.1">
    <property type="nucleotide sequence ID" value="XM_019179710.1"/>
</dbReference>
<reference evidence="3 4" key="1">
    <citation type="submission" date="2016-06" db="EMBL/GenBank/DDBJ databases">
        <title>Evolution of pathogenesis and genome organization in the Tremellales.</title>
        <authorList>
            <person name="Cuomo C."/>
            <person name="Litvintseva A."/>
            <person name="Heitman J."/>
            <person name="Chen Y."/>
            <person name="Sun S."/>
            <person name="Springer D."/>
            <person name="Dromer F."/>
            <person name="Young S."/>
            <person name="Zeng Q."/>
            <person name="Chapman S."/>
            <person name="Gujja S."/>
            <person name="Saif S."/>
            <person name="Birren B."/>
        </authorList>
    </citation>
    <scope>NUCLEOTIDE SEQUENCE [LARGE SCALE GENOMIC DNA]</scope>
    <source>
        <strain evidence="3 4">CBS 7118</strain>
    </source>
</reference>
<evidence type="ECO:0000313" key="4">
    <source>
        <dbReference type="Proteomes" id="UP000094819"/>
    </source>
</evidence>
<accession>A0A1E3I1K1</accession>
<evidence type="ECO:0000256" key="1">
    <source>
        <dbReference type="SAM" id="MobiDB-lite"/>
    </source>
</evidence>
<keyword evidence="2" id="KW-1133">Transmembrane helix</keyword>
<sequence length="419" mass="46439">MTRFKDFFIPCPNLNPDLEANPDFDAPLSDGGERDVWWPGSQELFAWLKHPFPEGRLGKGRQVFEGLRDLVLLVLLVGWWVGMKGDMKSWRLLGLFLLPYVLMRRKWCATPYGTRVFGAAPADTAPADTAPADATPTHATPTHATPPTLPLLPPPTEHSPSPLRPSTSESPPPPPPKCRLRSRPSWTGWKPCSLPKRRLPLSHPPSLSGVGFCAIRPPTQPVANPAFQPVDFTPQPVAYPAGQDQRAYDKWIEIEYRDIDSRQSPPKEDNEARGLAKGKIDDHREFSVWATAILPTFVFINSIVVCLVGSAIGFTLLATVIFYGFKPRIFQALAPFEVVRSWNSNFLEATEIPMVTVGGGAGQMPERDERSLSVYGMGKFCFHFIEFFSKIPYVLLNLQRIVSGAVVVVSLAKQCVVVG</sequence>
<keyword evidence="4" id="KW-1185">Reference proteome</keyword>
<dbReference type="EMBL" id="AWGH01000040">
    <property type="protein sequence ID" value="ODN82500.1"/>
    <property type="molecule type" value="Genomic_DNA"/>
</dbReference>
<feature type="transmembrane region" description="Helical" evidence="2">
    <location>
        <begin position="292"/>
        <end position="325"/>
    </location>
</feature>
<evidence type="ECO:0000313" key="3">
    <source>
        <dbReference type="EMBL" id="ODN82500.1"/>
    </source>
</evidence>
<name>A0A1E3I1K1_9TREE</name>
<protein>
    <submittedName>
        <fullName evidence="3">Uncharacterized protein</fullName>
    </submittedName>
</protein>
<feature type="region of interest" description="Disordered" evidence="1">
    <location>
        <begin position="127"/>
        <end position="182"/>
    </location>
</feature>
<evidence type="ECO:0000256" key="2">
    <source>
        <dbReference type="SAM" id="Phobius"/>
    </source>
</evidence>
<feature type="compositionally biased region" description="Low complexity" evidence="1">
    <location>
        <begin position="127"/>
        <end position="146"/>
    </location>
</feature>
<keyword evidence="2" id="KW-0812">Transmembrane</keyword>
<dbReference type="AlphaFoldDB" id="A0A1E3I1K1"/>